<dbReference type="AlphaFoldDB" id="A0A0F9LZV5"/>
<name>A0A0F9LZV5_9ZZZZ</name>
<dbReference type="SUPFAM" id="SSF51735">
    <property type="entry name" value="NAD(P)-binding Rossmann-fold domains"/>
    <property type="match status" value="1"/>
</dbReference>
<dbReference type="PANTHER" id="PTHR13812">
    <property type="entry name" value="KETIMINE REDUCTASE MU-CRYSTALLIN"/>
    <property type="match status" value="1"/>
</dbReference>
<dbReference type="InterPro" id="IPR036291">
    <property type="entry name" value="NAD(P)-bd_dom_sf"/>
</dbReference>
<dbReference type="Gene3D" id="3.40.50.720">
    <property type="entry name" value="NAD(P)-binding Rossmann-like Domain"/>
    <property type="match status" value="1"/>
</dbReference>
<proteinExistence type="predicted"/>
<evidence type="ECO:0000313" key="1">
    <source>
        <dbReference type="EMBL" id="KKM92621.1"/>
    </source>
</evidence>
<dbReference type="GO" id="GO:0005737">
    <property type="term" value="C:cytoplasm"/>
    <property type="evidence" value="ECO:0007669"/>
    <property type="project" value="TreeGrafter"/>
</dbReference>
<dbReference type="PIRSF" id="PIRSF001439">
    <property type="entry name" value="CryM"/>
    <property type="match status" value="1"/>
</dbReference>
<dbReference type="PANTHER" id="PTHR13812:SF19">
    <property type="entry name" value="KETIMINE REDUCTASE MU-CRYSTALLIN"/>
    <property type="match status" value="1"/>
</dbReference>
<dbReference type="Pfam" id="PF02423">
    <property type="entry name" value="OCD_Mu_crystall"/>
    <property type="match status" value="1"/>
</dbReference>
<accession>A0A0F9LZV5</accession>
<sequence>MTQIEIIPFDAGEALLDWLDLTDALISGHDQPKAEIADTFLYRGKDTLLNRAAWIDGLGLAVKSATVFPGNPAKGAPMVNGGVSLYGDADGALEALVDFHLVTKWKTAGDSLLAARLLARPDSKNILIVGAGTQGRGLHEAYSALFPDAQFLIWNRSAPNAEAMAADIPGLSIVQDLESAVRAADIITCATMSTSPLIMGDWLKPGQHIDLIGAYRPDMREVDDLALNRASLFVDSFDTTVDHIGELKIPLGTGAITRDSILADYYDLTQFKRRSADEITLFKNGGGAHLDLMTSRYILDRWRKRP</sequence>
<dbReference type="InterPro" id="IPR023401">
    <property type="entry name" value="ODC_N"/>
</dbReference>
<comment type="caution">
    <text evidence="1">The sequence shown here is derived from an EMBL/GenBank/DDBJ whole genome shotgun (WGS) entry which is preliminary data.</text>
</comment>
<dbReference type="EMBL" id="LAZR01006368">
    <property type="protein sequence ID" value="KKM92621.1"/>
    <property type="molecule type" value="Genomic_DNA"/>
</dbReference>
<organism evidence="1">
    <name type="scientific">marine sediment metagenome</name>
    <dbReference type="NCBI Taxonomy" id="412755"/>
    <lineage>
        <taxon>unclassified sequences</taxon>
        <taxon>metagenomes</taxon>
        <taxon>ecological metagenomes</taxon>
    </lineage>
</organism>
<protein>
    <recommendedName>
        <fullName evidence="2">Ornithine cyclodeaminase</fullName>
    </recommendedName>
</protein>
<reference evidence="1" key="1">
    <citation type="journal article" date="2015" name="Nature">
        <title>Complex archaea that bridge the gap between prokaryotes and eukaryotes.</title>
        <authorList>
            <person name="Spang A."/>
            <person name="Saw J.H."/>
            <person name="Jorgensen S.L."/>
            <person name="Zaremba-Niedzwiedzka K."/>
            <person name="Martijn J."/>
            <person name="Lind A.E."/>
            <person name="van Eijk R."/>
            <person name="Schleper C."/>
            <person name="Guy L."/>
            <person name="Ettema T.J."/>
        </authorList>
    </citation>
    <scope>NUCLEOTIDE SEQUENCE</scope>
</reference>
<dbReference type="Gene3D" id="3.30.1780.10">
    <property type="entry name" value="ornithine cyclodeaminase, domain 1"/>
    <property type="match status" value="1"/>
</dbReference>
<evidence type="ECO:0008006" key="2">
    <source>
        <dbReference type="Google" id="ProtNLM"/>
    </source>
</evidence>
<dbReference type="InterPro" id="IPR003462">
    <property type="entry name" value="ODC_Mu_crystall"/>
</dbReference>
<gene>
    <name evidence="1" type="ORF">LCGC14_1216580</name>
</gene>